<dbReference type="AlphaFoldDB" id="A0A1I2MK56"/>
<organism evidence="1 2">
    <name type="scientific">Salegentibacter agarivorans</name>
    <dbReference type="NCBI Taxonomy" id="345907"/>
    <lineage>
        <taxon>Bacteria</taxon>
        <taxon>Pseudomonadati</taxon>
        <taxon>Bacteroidota</taxon>
        <taxon>Flavobacteriia</taxon>
        <taxon>Flavobacteriales</taxon>
        <taxon>Flavobacteriaceae</taxon>
        <taxon>Salegentibacter</taxon>
    </lineage>
</organism>
<accession>A0A1I2MK56</accession>
<keyword evidence="2" id="KW-1185">Reference proteome</keyword>
<dbReference type="InterPro" id="IPR011033">
    <property type="entry name" value="PRC_barrel-like_sf"/>
</dbReference>
<evidence type="ECO:0000313" key="2">
    <source>
        <dbReference type="Proteomes" id="UP000199116"/>
    </source>
</evidence>
<evidence type="ECO:0000313" key="1">
    <source>
        <dbReference type="EMBL" id="SFF91822.1"/>
    </source>
</evidence>
<protein>
    <recommendedName>
        <fullName evidence="3">PRC-barrel domain-containing protein</fullName>
    </recommendedName>
</protein>
<evidence type="ECO:0008006" key="3">
    <source>
        <dbReference type="Google" id="ProtNLM"/>
    </source>
</evidence>
<sequence>MSKDIKNKNLYYLSELKDYKIAGGYPDIRGWVVRDADKRVVGKVDNLLINKNLDRVVYVDVEVDQTIIDSRHDPYGKPADPEIKEFVNKDGQNHVIVPIGLVELEEGEKYIYTSRITHQTFAETKRIERGANPDRHYEETVLSSYNRSVSCRKRRRASPTPKRRGICR</sequence>
<proteinExistence type="predicted"/>
<dbReference type="SUPFAM" id="SSF50346">
    <property type="entry name" value="PRC-barrel domain"/>
    <property type="match status" value="1"/>
</dbReference>
<dbReference type="GO" id="GO:0019684">
    <property type="term" value="P:photosynthesis, light reaction"/>
    <property type="evidence" value="ECO:0007669"/>
    <property type="project" value="InterPro"/>
</dbReference>
<dbReference type="EMBL" id="FOOH01000014">
    <property type="protein sequence ID" value="SFF91822.1"/>
    <property type="molecule type" value="Genomic_DNA"/>
</dbReference>
<reference evidence="2" key="1">
    <citation type="submission" date="2016-10" db="EMBL/GenBank/DDBJ databases">
        <authorList>
            <person name="Varghese N."/>
            <person name="Submissions S."/>
        </authorList>
    </citation>
    <scope>NUCLEOTIDE SEQUENCE [LARGE SCALE GENOMIC DNA]</scope>
    <source>
        <strain evidence="2">DSM 23515</strain>
    </source>
</reference>
<dbReference type="GO" id="GO:0030077">
    <property type="term" value="C:plasma membrane light-harvesting complex"/>
    <property type="evidence" value="ECO:0007669"/>
    <property type="project" value="InterPro"/>
</dbReference>
<dbReference type="RefSeq" id="WP_093304846.1">
    <property type="nucleotide sequence ID" value="NZ_FOOH01000014.1"/>
</dbReference>
<dbReference type="Proteomes" id="UP000199116">
    <property type="component" value="Unassembled WGS sequence"/>
</dbReference>
<gene>
    <name evidence="1" type="ORF">SAMN04488033_11442</name>
</gene>
<dbReference type="InterPro" id="IPR014747">
    <property type="entry name" value="Bac_photo_RC_H_C"/>
</dbReference>
<dbReference type="Gene3D" id="3.90.50.10">
    <property type="entry name" value="Photosynthetic Reaction Center, subunit H, domain 2"/>
    <property type="match status" value="1"/>
</dbReference>
<name>A0A1I2MK56_9FLAO</name>